<evidence type="ECO:0000313" key="2">
    <source>
        <dbReference type="Proteomes" id="UP000694559"/>
    </source>
</evidence>
<dbReference type="AlphaFoldDB" id="A0A8C6XBU4"/>
<accession>A0A8C6XBU4</accession>
<organism evidence="1 2">
    <name type="scientific">Naja naja</name>
    <name type="common">Indian cobra</name>
    <dbReference type="NCBI Taxonomy" id="35670"/>
    <lineage>
        <taxon>Eukaryota</taxon>
        <taxon>Metazoa</taxon>
        <taxon>Chordata</taxon>
        <taxon>Craniata</taxon>
        <taxon>Vertebrata</taxon>
        <taxon>Euteleostomi</taxon>
        <taxon>Lepidosauria</taxon>
        <taxon>Squamata</taxon>
        <taxon>Bifurcata</taxon>
        <taxon>Unidentata</taxon>
        <taxon>Episquamata</taxon>
        <taxon>Toxicofera</taxon>
        <taxon>Serpentes</taxon>
        <taxon>Colubroidea</taxon>
        <taxon>Elapidae</taxon>
        <taxon>Elapinae</taxon>
        <taxon>Naja</taxon>
    </lineage>
</organism>
<protein>
    <submittedName>
        <fullName evidence="1">Sperm tail PG-rich repeat containing 2</fullName>
    </submittedName>
</protein>
<evidence type="ECO:0000313" key="1">
    <source>
        <dbReference type="Ensembl" id="ENSNNAP00000011940.1"/>
    </source>
</evidence>
<name>A0A8C6XBU4_NAJNA</name>
<dbReference type="Pfam" id="PF07004">
    <property type="entry name" value="SHIPPO-rpt"/>
    <property type="match status" value="1"/>
</dbReference>
<reference evidence="1" key="1">
    <citation type="submission" date="2025-08" db="UniProtKB">
        <authorList>
            <consortium name="Ensembl"/>
        </authorList>
    </citation>
    <scope>IDENTIFICATION</scope>
</reference>
<keyword evidence="2" id="KW-1185">Reference proteome</keyword>
<dbReference type="Ensembl" id="ENSNNAT00000012485.1">
    <property type="protein sequence ID" value="ENSNNAP00000011940.1"/>
    <property type="gene ID" value="ENSNNAG00000008010.1"/>
</dbReference>
<proteinExistence type="predicted"/>
<dbReference type="InterPro" id="IPR010736">
    <property type="entry name" value="SHIPPO-rpt"/>
</dbReference>
<dbReference type="OMA" id="AVYNETY"/>
<sequence length="298" mass="33443">KFPILSSNGNRTCAFSIELIILCLFPQKIAGCIKYFRKSEAPSIPSQGQAFGYEEAEDGTLIKFSQPEKDTTLGPAYYQAVYNETYPTLKYKGVHFGSLREKRLEFKPHEGPGPADYDIIPYVIQPRFAPLKSSTPAPGTYDETRSALECLRRPCRSKSIPFGHTSVRFTRDSRLQTSPGPAFYNILNYRIAAPSLKDVLMETKKKGAFGSTVPRLLYLVNREAFVTPGPADYQVTFFAVPPPGSYEVHKSFEKSQGKSEYMPPRTVVARRRHASFLSGKLREDALKSEDETPGKYIT</sequence>
<gene>
    <name evidence="1" type="primary">STPG2</name>
</gene>
<reference evidence="1" key="2">
    <citation type="submission" date="2025-09" db="UniProtKB">
        <authorList>
            <consortium name="Ensembl"/>
        </authorList>
    </citation>
    <scope>IDENTIFICATION</scope>
</reference>
<dbReference type="OrthoDB" id="406368at2759"/>
<dbReference type="GeneTree" id="ENSGT00390000001063"/>
<dbReference type="Proteomes" id="UP000694559">
    <property type="component" value="Unplaced"/>
</dbReference>